<dbReference type="GO" id="GO:0043023">
    <property type="term" value="F:ribosomal large subunit binding"/>
    <property type="evidence" value="ECO:0007669"/>
    <property type="project" value="TreeGrafter"/>
</dbReference>
<evidence type="ECO:0000313" key="2">
    <source>
        <dbReference type="EMBL" id="CAE6488783.1"/>
    </source>
</evidence>
<feature type="domain" description="NFACT RNA-binding" evidence="1">
    <location>
        <begin position="433"/>
        <end position="542"/>
    </location>
</feature>
<reference evidence="2" key="1">
    <citation type="submission" date="2021-02" db="EMBL/GenBank/DDBJ databases">
        <authorList>
            <person name="Han P."/>
        </authorList>
    </citation>
    <scope>NUCLEOTIDE SEQUENCE</scope>
    <source>
        <strain evidence="2">Candidatus Nitrosotenuis uzonensis 5A</strain>
    </source>
</reference>
<dbReference type="GO" id="GO:0072344">
    <property type="term" value="P:rescue of stalled ribosome"/>
    <property type="evidence" value="ECO:0007669"/>
    <property type="project" value="TreeGrafter"/>
</dbReference>
<comment type="caution">
    <text evidence="2">The sequence shown here is derived from an EMBL/GenBank/DDBJ whole genome shotgun (WGS) entry which is preliminary data.</text>
</comment>
<organism evidence="2 3">
    <name type="scientific">Candidatus Nitrosotenuis uzonensis</name>
    <dbReference type="NCBI Taxonomy" id="1407055"/>
    <lineage>
        <taxon>Archaea</taxon>
        <taxon>Nitrososphaerota</taxon>
        <taxon>Candidatus Nitrosotenuis</taxon>
    </lineage>
</organism>
<accession>A0A812EUI6</accession>
<evidence type="ECO:0000313" key="3">
    <source>
        <dbReference type="Proteomes" id="UP000655759"/>
    </source>
</evidence>
<name>A0A812EUI6_9ARCH</name>
<dbReference type="InterPro" id="IPR051608">
    <property type="entry name" value="RQC_Subunit_NEMF"/>
</dbReference>
<dbReference type="NCBIfam" id="NF041120">
    <property type="entry name" value="RqcH_arch"/>
    <property type="match status" value="1"/>
</dbReference>
<protein>
    <recommendedName>
        <fullName evidence="1">NFACT RNA-binding domain-containing protein</fullName>
    </recommendedName>
</protein>
<dbReference type="Gene3D" id="2.30.310.10">
    <property type="entry name" value="ibrinogen binding protein from staphylococcus aureus domain"/>
    <property type="match status" value="1"/>
</dbReference>
<dbReference type="InterPro" id="IPR008532">
    <property type="entry name" value="NFACT_RNA-bd"/>
</dbReference>
<dbReference type="Proteomes" id="UP000655759">
    <property type="component" value="Unassembled WGS sequence"/>
</dbReference>
<dbReference type="Pfam" id="PF05670">
    <property type="entry name" value="NFACT-R_1"/>
    <property type="match status" value="1"/>
</dbReference>
<dbReference type="GO" id="GO:0000049">
    <property type="term" value="F:tRNA binding"/>
    <property type="evidence" value="ECO:0007669"/>
    <property type="project" value="TreeGrafter"/>
</dbReference>
<gene>
    <name evidence="2" type="ORF">NUZ5A_20512</name>
</gene>
<proteinExistence type="predicted"/>
<sequence>MALAGIELTFLVKEIARAADGYYVNNIYAINRNSILFKLHHPEKPDIFLVLSTIGMWLTGIKIDQIEENRMIKRLRDDLLRMKITKIEQIGVERIAYITFSGFDKEFVLICEFFGDGNLLLCDSNLKILALLHSIEVRHRELKVGTTYAPPPQMGLNIFDINEKNFDEARSVTTPIARWLGRTFGLPAKYAEQILNLAKINLETPADHLTHDDIKQIVQVASTLTKRIVSGQHDPAILKTEKGLDVYPVKPDGAQDTENVPTFMEGLDRVLSKTLLEQGKKAQSTEIDKKISELQSVIDEQDRAVQQVKEKSESIAKVAKALFALSSQGVISIADPRSIETLKSQNAEIIKEKGITYVKINSEKVQIKENSSIPAIASLLYDESKKQASAIQYILNLREKNQIAIEKLRKQSVTAKDSISYTQMQKKSWFERYRWFFTSDGLLAIGGRDSSSNSAIIRKHLAKSDKVFHAEVFGSPFFILKDVPEQIPFDSLNEVAHATVCFSRAWREAMYGMSAYWINPEQVKKAAPSGQFLAKGSFVLEGQKNFVKISDLVLAVGIMKKDNRHMITCGPPEPIKKNCICFAIIKPGGSDMPDVAKKLRSDFIKLEEDVAKNFTVDDYVRVLPAGQSHITEVVHSKVD</sequence>
<dbReference type="RefSeq" id="WP_205098345.1">
    <property type="nucleotide sequence ID" value="NZ_CAJNAQ010000002.1"/>
</dbReference>
<dbReference type="GO" id="GO:1990112">
    <property type="term" value="C:RQC complex"/>
    <property type="evidence" value="ECO:0007669"/>
    <property type="project" value="TreeGrafter"/>
</dbReference>
<dbReference type="PANTHER" id="PTHR15239:SF6">
    <property type="entry name" value="RIBOSOME QUALITY CONTROL COMPLEX SUBUNIT NEMF"/>
    <property type="match status" value="1"/>
</dbReference>
<evidence type="ECO:0000259" key="1">
    <source>
        <dbReference type="Pfam" id="PF05670"/>
    </source>
</evidence>
<dbReference type="EMBL" id="CAJNAQ010000002">
    <property type="protein sequence ID" value="CAE6488783.1"/>
    <property type="molecule type" value="Genomic_DNA"/>
</dbReference>
<dbReference type="Pfam" id="PF05833">
    <property type="entry name" value="NFACT_N"/>
    <property type="match status" value="1"/>
</dbReference>
<dbReference type="PANTHER" id="PTHR15239">
    <property type="entry name" value="NUCLEAR EXPORT MEDIATOR FACTOR NEMF"/>
    <property type="match status" value="1"/>
</dbReference>
<dbReference type="AlphaFoldDB" id="A0A812EUI6"/>